<feature type="compositionally biased region" description="Polar residues" evidence="8">
    <location>
        <begin position="1"/>
        <end position="18"/>
    </location>
</feature>
<reference evidence="9 10" key="1">
    <citation type="submission" date="2017-04" db="EMBL/GenBank/DDBJ databases">
        <title>Comparative genome analysis of Subtercola boreus.</title>
        <authorList>
            <person name="Cho Y.-J."/>
            <person name="Cho A."/>
            <person name="Kim O.-S."/>
            <person name="Lee J.-I."/>
        </authorList>
    </citation>
    <scope>NUCLEOTIDE SEQUENCE [LARGE SCALE GENOMIC DNA]</scope>
    <source>
        <strain evidence="9 10">P28004</strain>
    </source>
</reference>
<dbReference type="NCBIfam" id="TIGR00247">
    <property type="entry name" value="endolytic transglycosylase MltG"/>
    <property type="match status" value="1"/>
</dbReference>
<dbReference type="AlphaFoldDB" id="A0A3E0WBS4"/>
<comment type="catalytic activity">
    <reaction evidence="7">
        <text>a peptidoglycan chain = a peptidoglycan chain with N-acetyl-1,6-anhydromuramyl-[peptide] at the reducing end + a peptidoglycan chain with N-acetylglucosamine at the non-reducing end.</text>
        <dbReference type="EC" id="4.2.2.29"/>
    </reaction>
</comment>
<evidence type="ECO:0000256" key="6">
    <source>
        <dbReference type="ARBA" id="ARBA00023316"/>
    </source>
</evidence>
<dbReference type="GO" id="GO:0009252">
    <property type="term" value="P:peptidoglycan biosynthetic process"/>
    <property type="evidence" value="ECO:0007669"/>
    <property type="project" value="UniProtKB-UniRule"/>
</dbReference>
<dbReference type="EMBL" id="NBXE01000019">
    <property type="protein sequence ID" value="RFA27665.1"/>
    <property type="molecule type" value="Genomic_DNA"/>
</dbReference>
<feature type="compositionally biased region" description="Basic and acidic residues" evidence="8">
    <location>
        <begin position="52"/>
        <end position="64"/>
    </location>
</feature>
<keyword evidence="2 7" id="KW-0812">Transmembrane</keyword>
<comment type="caution">
    <text evidence="9">The sequence shown here is derived from an EMBL/GenBank/DDBJ whole genome shotgun (WGS) entry which is preliminary data.</text>
</comment>
<proteinExistence type="inferred from homology"/>
<keyword evidence="3 7" id="KW-1133">Transmembrane helix</keyword>
<comment type="similarity">
    <text evidence="7">Belongs to the transglycosylase MltG family.</text>
</comment>
<dbReference type="Proteomes" id="UP000257080">
    <property type="component" value="Unassembled WGS sequence"/>
</dbReference>
<dbReference type="PANTHER" id="PTHR30518">
    <property type="entry name" value="ENDOLYTIC MUREIN TRANSGLYCOSYLASE"/>
    <property type="match status" value="1"/>
</dbReference>
<organism evidence="9 10">
    <name type="scientific">Subtercola boreus</name>
    <dbReference type="NCBI Taxonomy" id="120213"/>
    <lineage>
        <taxon>Bacteria</taxon>
        <taxon>Bacillati</taxon>
        <taxon>Actinomycetota</taxon>
        <taxon>Actinomycetes</taxon>
        <taxon>Micrococcales</taxon>
        <taxon>Microbacteriaceae</taxon>
        <taxon>Subtercola</taxon>
    </lineage>
</organism>
<evidence type="ECO:0000313" key="10">
    <source>
        <dbReference type="Proteomes" id="UP000257080"/>
    </source>
</evidence>
<dbReference type="Gene3D" id="3.30.1490.480">
    <property type="entry name" value="Endolytic murein transglycosylase"/>
    <property type="match status" value="1"/>
</dbReference>
<evidence type="ECO:0000256" key="5">
    <source>
        <dbReference type="ARBA" id="ARBA00023239"/>
    </source>
</evidence>
<protein>
    <recommendedName>
        <fullName evidence="7">Endolytic murein transglycosylase</fullName>
        <ecNumber evidence="7">4.2.2.29</ecNumber>
    </recommendedName>
    <alternativeName>
        <fullName evidence="7">Peptidoglycan lytic transglycosylase</fullName>
    </alternativeName>
    <alternativeName>
        <fullName evidence="7">Peptidoglycan polymerization terminase</fullName>
    </alternativeName>
</protein>
<gene>
    <name evidence="7" type="primary">mltG</name>
    <name evidence="9" type="ORF">B7R25_08075</name>
</gene>
<accession>A0A3E0WBS4</accession>
<comment type="subcellular location">
    <subcellularLocation>
        <location evidence="7">Cell membrane</location>
        <topology evidence="7">Single-pass membrane protein</topology>
    </subcellularLocation>
</comment>
<evidence type="ECO:0000256" key="3">
    <source>
        <dbReference type="ARBA" id="ARBA00022989"/>
    </source>
</evidence>
<feature type="transmembrane region" description="Helical" evidence="7">
    <location>
        <begin position="77"/>
        <end position="99"/>
    </location>
</feature>
<evidence type="ECO:0000256" key="4">
    <source>
        <dbReference type="ARBA" id="ARBA00023136"/>
    </source>
</evidence>
<dbReference type="Pfam" id="PF02618">
    <property type="entry name" value="YceG"/>
    <property type="match status" value="1"/>
</dbReference>
<dbReference type="GO" id="GO:0008932">
    <property type="term" value="F:lytic endotransglycosylase activity"/>
    <property type="evidence" value="ECO:0007669"/>
    <property type="project" value="UniProtKB-UniRule"/>
</dbReference>
<dbReference type="EC" id="4.2.2.29" evidence="7"/>
<keyword evidence="5 7" id="KW-0456">Lyase</keyword>
<evidence type="ECO:0000256" key="2">
    <source>
        <dbReference type="ARBA" id="ARBA00022692"/>
    </source>
</evidence>
<dbReference type="OrthoDB" id="9814591at2"/>
<dbReference type="Gene3D" id="3.30.160.60">
    <property type="entry name" value="Classic Zinc Finger"/>
    <property type="match status" value="1"/>
</dbReference>
<evidence type="ECO:0000313" key="9">
    <source>
        <dbReference type="EMBL" id="RFA27665.1"/>
    </source>
</evidence>
<dbReference type="GO" id="GO:0071555">
    <property type="term" value="P:cell wall organization"/>
    <property type="evidence" value="ECO:0007669"/>
    <property type="project" value="UniProtKB-KW"/>
</dbReference>
<keyword evidence="1 7" id="KW-1003">Cell membrane</keyword>
<dbReference type="InterPro" id="IPR003770">
    <property type="entry name" value="MLTG-like"/>
</dbReference>
<feature type="site" description="Important for catalytic activity" evidence="7">
    <location>
        <position position="301"/>
    </location>
</feature>
<comment type="function">
    <text evidence="7">Functions as a peptidoglycan terminase that cleaves nascent peptidoglycan strands endolytically to terminate their elongation.</text>
</comment>
<dbReference type="HAMAP" id="MF_02065">
    <property type="entry name" value="MltG"/>
    <property type="match status" value="1"/>
</dbReference>
<sequence>MPSTSSARRATHPASSSTRTKDCTVTDPQPPENHPFAEFFRESPTGGGGRRATIEQERPRRGSDGPRQPRRRRARRGIIFAIVAVLLVGGLVAVGSVVIGPLIPGISKIFGGGNDSADDFAGTGTGDKVAFVISDGDVGEIIGDNLEKEGVVKSSAAFYKLLLTQPNVVFQPGTYTLSKEMSAQSALSALEDPANHVTVSVVIPEGTIAADVLTTLSTDTGVPLADLQAEATNYTQFGIDASAPNIEGYLFPATYTFEPNTSAKDLLQTMVNRTFQSLDAAGVAVGDREKVLTLASVIQKEARLEPDFYKVSRVFTNRIADGMPLQSDATVAYGTGQKRVDTTDAERNDESNKYNTYVYTGLPVGPISNPGDTAIDAAQHPADGTWVYFVTVNLDTGETVFSTTLDEHNAAVEQYQAWSAANPGAGG</sequence>
<dbReference type="PANTHER" id="PTHR30518:SF2">
    <property type="entry name" value="ENDOLYTIC MUREIN TRANSGLYCOSYLASE"/>
    <property type="match status" value="1"/>
</dbReference>
<keyword evidence="6 7" id="KW-0961">Cell wall biogenesis/degradation</keyword>
<feature type="region of interest" description="Disordered" evidence="8">
    <location>
        <begin position="1"/>
        <end position="71"/>
    </location>
</feature>
<evidence type="ECO:0000256" key="7">
    <source>
        <dbReference type="HAMAP-Rule" id="MF_02065"/>
    </source>
</evidence>
<evidence type="ECO:0000256" key="1">
    <source>
        <dbReference type="ARBA" id="ARBA00022475"/>
    </source>
</evidence>
<evidence type="ECO:0000256" key="8">
    <source>
        <dbReference type="SAM" id="MobiDB-lite"/>
    </source>
</evidence>
<keyword evidence="4 7" id="KW-0472">Membrane</keyword>
<name>A0A3E0WBS4_9MICO</name>
<dbReference type="CDD" id="cd08010">
    <property type="entry name" value="MltG_like"/>
    <property type="match status" value="1"/>
</dbReference>
<dbReference type="GO" id="GO:0005886">
    <property type="term" value="C:plasma membrane"/>
    <property type="evidence" value="ECO:0007669"/>
    <property type="project" value="UniProtKB-SubCell"/>
</dbReference>